<keyword evidence="7" id="KW-1185">Reference proteome</keyword>
<reference evidence="6" key="1">
    <citation type="submission" date="2022-12" db="EMBL/GenBank/DDBJ databases">
        <title>Bacterial isolates from different developmental stages of Nematostella vectensis.</title>
        <authorList>
            <person name="Fraune S."/>
        </authorList>
    </citation>
    <scope>NUCLEOTIDE SEQUENCE</scope>
    <source>
        <strain evidence="6">G21630-S1</strain>
    </source>
</reference>
<dbReference type="SUPFAM" id="SSF46785">
    <property type="entry name" value="Winged helix' DNA-binding domain"/>
    <property type="match status" value="1"/>
</dbReference>
<keyword evidence="3" id="KW-0238">DNA-binding</keyword>
<dbReference type="Gene3D" id="3.40.190.290">
    <property type="match status" value="1"/>
</dbReference>
<dbReference type="Proteomes" id="UP001069802">
    <property type="component" value="Unassembled WGS sequence"/>
</dbReference>
<dbReference type="InterPro" id="IPR036388">
    <property type="entry name" value="WH-like_DNA-bd_sf"/>
</dbReference>
<dbReference type="InterPro" id="IPR005119">
    <property type="entry name" value="LysR_subst-bd"/>
</dbReference>
<proteinExistence type="inferred from homology"/>
<comment type="similarity">
    <text evidence="1">Belongs to the LysR transcriptional regulatory family.</text>
</comment>
<dbReference type="InterPro" id="IPR036390">
    <property type="entry name" value="WH_DNA-bd_sf"/>
</dbReference>
<dbReference type="SUPFAM" id="SSF53850">
    <property type="entry name" value="Periplasmic binding protein-like II"/>
    <property type="match status" value="1"/>
</dbReference>
<dbReference type="InterPro" id="IPR000847">
    <property type="entry name" value="LysR_HTH_N"/>
</dbReference>
<dbReference type="PANTHER" id="PTHR30537">
    <property type="entry name" value="HTH-TYPE TRANSCRIPTIONAL REGULATOR"/>
    <property type="match status" value="1"/>
</dbReference>
<dbReference type="InterPro" id="IPR058163">
    <property type="entry name" value="LysR-type_TF_proteobact-type"/>
</dbReference>
<evidence type="ECO:0000256" key="1">
    <source>
        <dbReference type="ARBA" id="ARBA00009437"/>
    </source>
</evidence>
<evidence type="ECO:0000256" key="2">
    <source>
        <dbReference type="ARBA" id="ARBA00023015"/>
    </source>
</evidence>
<evidence type="ECO:0000313" key="6">
    <source>
        <dbReference type="EMBL" id="MCZ4282957.1"/>
    </source>
</evidence>
<gene>
    <name evidence="6" type="ORF">O4H49_19395</name>
</gene>
<organism evidence="6 7">
    <name type="scientific">Kiloniella laminariae</name>
    <dbReference type="NCBI Taxonomy" id="454162"/>
    <lineage>
        <taxon>Bacteria</taxon>
        <taxon>Pseudomonadati</taxon>
        <taxon>Pseudomonadota</taxon>
        <taxon>Alphaproteobacteria</taxon>
        <taxon>Rhodospirillales</taxon>
        <taxon>Kiloniellaceae</taxon>
        <taxon>Kiloniella</taxon>
    </lineage>
</organism>
<dbReference type="PANTHER" id="PTHR30537:SF5">
    <property type="entry name" value="HTH-TYPE TRANSCRIPTIONAL ACTIVATOR TTDR-RELATED"/>
    <property type="match status" value="1"/>
</dbReference>
<name>A0ABT4LSP4_9PROT</name>
<accession>A0ABT4LSP4</accession>
<keyword evidence="4" id="KW-0804">Transcription</keyword>
<comment type="caution">
    <text evidence="6">The sequence shown here is derived from an EMBL/GenBank/DDBJ whole genome shotgun (WGS) entry which is preliminary data.</text>
</comment>
<dbReference type="PROSITE" id="PS50931">
    <property type="entry name" value="HTH_LYSR"/>
    <property type="match status" value="1"/>
</dbReference>
<dbReference type="Pfam" id="PF00126">
    <property type="entry name" value="HTH_1"/>
    <property type="match status" value="1"/>
</dbReference>
<dbReference type="EMBL" id="JAPWGY010000013">
    <property type="protein sequence ID" value="MCZ4282957.1"/>
    <property type="molecule type" value="Genomic_DNA"/>
</dbReference>
<evidence type="ECO:0000256" key="4">
    <source>
        <dbReference type="ARBA" id="ARBA00023163"/>
    </source>
</evidence>
<evidence type="ECO:0000313" key="7">
    <source>
        <dbReference type="Proteomes" id="UP001069802"/>
    </source>
</evidence>
<dbReference type="Pfam" id="PF03466">
    <property type="entry name" value="LysR_substrate"/>
    <property type="match status" value="1"/>
</dbReference>
<feature type="domain" description="HTH lysR-type" evidence="5">
    <location>
        <begin position="1"/>
        <end position="59"/>
    </location>
</feature>
<keyword evidence="2" id="KW-0805">Transcription regulation</keyword>
<dbReference type="RefSeq" id="WP_269425099.1">
    <property type="nucleotide sequence ID" value="NZ_JAPWGY010000013.1"/>
</dbReference>
<evidence type="ECO:0000259" key="5">
    <source>
        <dbReference type="PROSITE" id="PS50931"/>
    </source>
</evidence>
<protein>
    <submittedName>
        <fullName evidence="6">LysR family transcriptional regulator</fullName>
    </submittedName>
</protein>
<sequence>MANLTQIQTFIEVARCNSFAQAARRLSLPRSTVTARIKALEERLAVRLFHRTTRQVSLTNEGQSYFSSCEDALEALVQAEEEMSQKEKLTGPIRLSVPIDYPKPELARFLHAFTTQHPGVQIFIEVSDQTVDFISDNFDLALRGRHPGSPGLTARRLGVGMLSLYGLPSLAVPSQTAKLEDFTILDPAKILPPHLQAVTKSHHIVTDSFELTKTLVLEADDNNCKLAAFLPDSLCSEDVASGKLMKLDHRNLIPEIGATPELPVYIVLPSRSQIPRRVRAFIDFLLSRSENRGTPIQEKNTQTS</sequence>
<evidence type="ECO:0000256" key="3">
    <source>
        <dbReference type="ARBA" id="ARBA00023125"/>
    </source>
</evidence>
<dbReference type="Gene3D" id="1.10.10.10">
    <property type="entry name" value="Winged helix-like DNA-binding domain superfamily/Winged helix DNA-binding domain"/>
    <property type="match status" value="1"/>
</dbReference>